<keyword evidence="3" id="KW-1133">Transmembrane helix</keyword>
<dbReference type="GO" id="GO:1904273">
    <property type="term" value="P:L-alanine import across plasma membrane"/>
    <property type="evidence" value="ECO:0007669"/>
    <property type="project" value="TreeGrafter"/>
</dbReference>
<dbReference type="SMART" id="SM00642">
    <property type="entry name" value="Aamy"/>
    <property type="match status" value="1"/>
</dbReference>
<dbReference type="InterPro" id="IPR006047">
    <property type="entry name" value="GH13_cat_dom"/>
</dbReference>
<dbReference type="Gene3D" id="2.60.40.1180">
    <property type="entry name" value="Golgi alpha-mannosidase II"/>
    <property type="match status" value="1"/>
</dbReference>
<dbReference type="InterPro" id="IPR042280">
    <property type="entry name" value="SLC3A2"/>
</dbReference>
<dbReference type="GO" id="GO:1903801">
    <property type="term" value="P:L-leucine import across plasma membrane"/>
    <property type="evidence" value="ECO:0007669"/>
    <property type="project" value="TreeGrafter"/>
</dbReference>
<keyword evidence="3" id="KW-0472">Membrane</keyword>
<dbReference type="GO" id="GO:0015180">
    <property type="term" value="F:L-alanine transmembrane transporter activity"/>
    <property type="evidence" value="ECO:0007669"/>
    <property type="project" value="TreeGrafter"/>
</dbReference>
<protein>
    <recommendedName>
        <fullName evidence="2">alpha-glucosidase</fullName>
        <ecNumber evidence="2">3.2.1.20</ecNumber>
    </recommendedName>
</protein>
<comment type="catalytic activity">
    <reaction evidence="1">
        <text>Hydrolysis of terminal, non-reducing (1-&gt;4)-linked alpha-D-glucose residues with release of alpha-D-glucose.</text>
        <dbReference type="EC" id="3.2.1.20"/>
    </reaction>
</comment>
<dbReference type="GO" id="GO:0016323">
    <property type="term" value="C:basolateral plasma membrane"/>
    <property type="evidence" value="ECO:0007669"/>
    <property type="project" value="TreeGrafter"/>
</dbReference>
<dbReference type="SUPFAM" id="SSF51445">
    <property type="entry name" value="(Trans)glycosidases"/>
    <property type="match status" value="1"/>
</dbReference>
<dbReference type="GO" id="GO:0005975">
    <property type="term" value="P:carbohydrate metabolic process"/>
    <property type="evidence" value="ECO:0007669"/>
    <property type="project" value="InterPro"/>
</dbReference>
<dbReference type="EMBL" id="GEDC01008301">
    <property type="protein sequence ID" value="JAS28997.1"/>
    <property type="molecule type" value="Transcribed_RNA"/>
</dbReference>
<proteinExistence type="predicted"/>
<evidence type="ECO:0000256" key="3">
    <source>
        <dbReference type="SAM" id="Phobius"/>
    </source>
</evidence>
<feature type="domain" description="Glycosyl hydrolase family 13 catalytic" evidence="4">
    <location>
        <begin position="131"/>
        <end position="486"/>
    </location>
</feature>
<dbReference type="InterPro" id="IPR013780">
    <property type="entry name" value="Glyco_hydro_b"/>
</dbReference>
<dbReference type="PANTHER" id="PTHR46673:SF1">
    <property type="entry name" value="4F2 CELL-SURFACE ANTIGEN HEAVY CHAIN"/>
    <property type="match status" value="1"/>
</dbReference>
<dbReference type="Pfam" id="PF00128">
    <property type="entry name" value="Alpha-amylase"/>
    <property type="match status" value="1"/>
</dbReference>
<name>A0A1B6DTJ3_9HEMI</name>
<organism evidence="5">
    <name type="scientific">Clastoptera arizonana</name>
    <name type="common">Arizona spittle bug</name>
    <dbReference type="NCBI Taxonomy" id="38151"/>
    <lineage>
        <taxon>Eukaryota</taxon>
        <taxon>Metazoa</taxon>
        <taxon>Ecdysozoa</taxon>
        <taxon>Arthropoda</taxon>
        <taxon>Hexapoda</taxon>
        <taxon>Insecta</taxon>
        <taxon>Pterygota</taxon>
        <taxon>Neoptera</taxon>
        <taxon>Paraneoptera</taxon>
        <taxon>Hemiptera</taxon>
        <taxon>Auchenorrhyncha</taxon>
        <taxon>Cercopoidea</taxon>
        <taxon>Clastopteridae</taxon>
        <taxon>Clastoptera</taxon>
    </lineage>
</organism>
<feature type="transmembrane region" description="Helical" evidence="3">
    <location>
        <begin position="80"/>
        <end position="104"/>
    </location>
</feature>
<dbReference type="EC" id="3.2.1.20" evidence="2"/>
<evidence type="ECO:0000259" key="4">
    <source>
        <dbReference type="SMART" id="SM00642"/>
    </source>
</evidence>
<reference evidence="5" key="1">
    <citation type="submission" date="2015-12" db="EMBL/GenBank/DDBJ databases">
        <title>De novo transcriptome assembly of four potential Pierce s Disease insect vectors from Arizona vineyards.</title>
        <authorList>
            <person name="Tassone E.E."/>
        </authorList>
    </citation>
    <scope>NUCLEOTIDE SEQUENCE</scope>
</reference>
<dbReference type="PANTHER" id="PTHR46673">
    <property type="entry name" value="4F2 CELL-SURFACE ANTIGEN HEAVY CHAIN"/>
    <property type="match status" value="1"/>
</dbReference>
<dbReference type="Gene3D" id="3.90.400.10">
    <property type="entry name" value="Oligo-1,6-glucosidase, Domain 2"/>
    <property type="match status" value="1"/>
</dbReference>
<dbReference type="InterPro" id="IPR017853">
    <property type="entry name" value="GH"/>
</dbReference>
<dbReference type="GO" id="GO:0015190">
    <property type="term" value="F:L-leucine transmembrane transporter activity"/>
    <property type="evidence" value="ECO:0007669"/>
    <property type="project" value="TreeGrafter"/>
</dbReference>
<accession>A0A1B6DTJ3</accession>
<dbReference type="Pfam" id="PF16028">
    <property type="entry name" value="SLC3A2_N"/>
    <property type="match status" value="1"/>
</dbReference>
<evidence type="ECO:0000256" key="1">
    <source>
        <dbReference type="ARBA" id="ARBA00001657"/>
    </source>
</evidence>
<dbReference type="GO" id="GO:0015823">
    <property type="term" value="P:phenylalanine transport"/>
    <property type="evidence" value="ECO:0007669"/>
    <property type="project" value="TreeGrafter"/>
</dbReference>
<dbReference type="Gene3D" id="3.20.20.80">
    <property type="entry name" value="Glycosidases"/>
    <property type="match status" value="2"/>
</dbReference>
<keyword evidence="3" id="KW-0812">Transmembrane</keyword>
<dbReference type="GO" id="GO:0015173">
    <property type="term" value="F:aromatic amino acid transmembrane transporter activity"/>
    <property type="evidence" value="ECO:0007669"/>
    <property type="project" value="TreeGrafter"/>
</dbReference>
<dbReference type="InterPro" id="IPR031984">
    <property type="entry name" value="SLC3A2_N"/>
</dbReference>
<gene>
    <name evidence="5" type="ORF">g.3552</name>
</gene>
<dbReference type="InterPro" id="IPR045857">
    <property type="entry name" value="O16G_dom_2"/>
</dbReference>
<evidence type="ECO:0000313" key="5">
    <source>
        <dbReference type="EMBL" id="JAS28997.1"/>
    </source>
</evidence>
<dbReference type="AlphaFoldDB" id="A0A1B6DTJ3"/>
<evidence type="ECO:0000256" key="2">
    <source>
        <dbReference type="ARBA" id="ARBA00012741"/>
    </source>
</evidence>
<dbReference type="GO" id="GO:0016324">
    <property type="term" value="C:apical plasma membrane"/>
    <property type="evidence" value="ECO:0007669"/>
    <property type="project" value="TreeGrafter"/>
</dbReference>
<sequence length="590" mass="66143">MENISNLASSQDDGAGEKLVVDDKNGHNSKSNIEVRYMTPTSQNGDAKIDIENLKNSFAGMGKEELMKFANDPFWVRIRWILFFLFWFLWVAMLAGAIAIIVLAPKCAAPLPREWWEQSPVYNIEVSKISKEDENSGLAGVISKLDYLKDLAIKSVLLPPIVDIGTEGLNSVSSDYGNLDDLKKLILEAREYGINFVLTFEPNFSSTNNTIFNKSASKIEPYSSFYIWSPPKGYDDSNKPLPPNNWLSINGGSAWEWHDGRKEFYLHQFSKEQPDFNFRNAAVSNLITESLKFWLDLGLSGFYLKNVKYLLEDASLRDAVHGNKPGYFHNQYEFYDHSYTSNLPELTPILQDWTNIVANKSGVLFLDGVSGTHNKSLGNLSFKSQILKSDFNADDLNKAISSRLSSSSWPAWQLQSEDRSQNTALQLLSLLLPGTTFLRSGEELGLFENQTIPWSNLTESDIEDVNSQRKNPDSLLNCYKVLIETRKSHSILYGTLETHVFNTSDSSSVFAITRIKSGNPGYLVVYNTGKNNETISLKDLSSIPDEVSVIARTEKLHNSLILKSKIDSSGFTVPSSSLAVFSFVPESKES</sequence>
<dbReference type="GO" id="GO:0004558">
    <property type="term" value="F:alpha-1,4-glucosidase activity"/>
    <property type="evidence" value="ECO:0007669"/>
    <property type="project" value="UniProtKB-EC"/>
</dbReference>